<dbReference type="SUPFAM" id="SSF69593">
    <property type="entry name" value="Glycerol-3-phosphate (1)-acyltransferase"/>
    <property type="match status" value="1"/>
</dbReference>
<dbReference type="GO" id="GO:0036149">
    <property type="term" value="P:phosphatidylinositol acyl-chain remodeling"/>
    <property type="evidence" value="ECO:0007669"/>
    <property type="project" value="TreeGrafter"/>
</dbReference>
<feature type="non-terminal residue" evidence="5">
    <location>
        <position position="444"/>
    </location>
</feature>
<dbReference type="PANTHER" id="PTHR10983:SF2">
    <property type="entry name" value="ACYL-COA:LYSOPHOSPHATIDYLGLYCEROL ACYLTRANSFERASE 1"/>
    <property type="match status" value="1"/>
</dbReference>
<evidence type="ECO:0000256" key="3">
    <source>
        <dbReference type="ARBA" id="ARBA00023315"/>
    </source>
</evidence>
<reference evidence="5" key="1">
    <citation type="submission" date="2018-11" db="EMBL/GenBank/DDBJ databases">
        <authorList>
            <person name="Alioto T."/>
            <person name="Alioto T."/>
        </authorList>
    </citation>
    <scope>NUCLEOTIDE SEQUENCE</scope>
</reference>
<evidence type="ECO:0000313" key="5">
    <source>
        <dbReference type="EMBL" id="VDI83923.1"/>
    </source>
</evidence>
<feature type="domain" description="Phospholipid/glycerol acyltransferase" evidence="4">
    <location>
        <begin position="193"/>
        <end position="309"/>
    </location>
</feature>
<dbReference type="PANTHER" id="PTHR10983">
    <property type="entry name" value="1-ACYLGLYCEROL-3-PHOSPHATE ACYLTRANSFERASE-RELATED"/>
    <property type="match status" value="1"/>
</dbReference>
<keyword evidence="6" id="KW-1185">Reference proteome</keyword>
<name>A0A8B6HTF9_MYTGA</name>
<dbReference type="Pfam" id="PF16076">
    <property type="entry name" value="Acyltransf_C"/>
    <property type="match status" value="1"/>
</dbReference>
<dbReference type="EMBL" id="UYJE01010512">
    <property type="protein sequence ID" value="VDI83923.1"/>
    <property type="molecule type" value="Genomic_DNA"/>
</dbReference>
<dbReference type="InterPro" id="IPR032098">
    <property type="entry name" value="Acyltransf_C"/>
</dbReference>
<gene>
    <name evidence="5" type="ORF">MGAL_10B039167</name>
</gene>
<dbReference type="Pfam" id="PF01553">
    <property type="entry name" value="Acyltransferase"/>
    <property type="match status" value="1"/>
</dbReference>
<proteinExistence type="inferred from homology"/>
<comment type="similarity">
    <text evidence="1">Belongs to the 1-acyl-sn-glycerol-3-phosphate acyltransferase family.</text>
</comment>
<dbReference type="OrthoDB" id="5920068at2759"/>
<accession>A0A8B6HTF9</accession>
<dbReference type="SMART" id="SM00563">
    <property type="entry name" value="PlsC"/>
    <property type="match status" value="1"/>
</dbReference>
<evidence type="ECO:0000256" key="1">
    <source>
        <dbReference type="ARBA" id="ARBA00008655"/>
    </source>
</evidence>
<evidence type="ECO:0000313" key="6">
    <source>
        <dbReference type="Proteomes" id="UP000596742"/>
    </source>
</evidence>
<dbReference type="AlphaFoldDB" id="A0A8B6HTF9"/>
<evidence type="ECO:0000259" key="4">
    <source>
        <dbReference type="SMART" id="SM00563"/>
    </source>
</evidence>
<dbReference type="Proteomes" id="UP000596742">
    <property type="component" value="Unassembled WGS sequence"/>
</dbReference>
<comment type="caution">
    <text evidence="5">The sequence shown here is derived from an EMBL/GenBank/DDBJ whole genome shotgun (WGS) entry which is preliminary data.</text>
</comment>
<sequence>MRDKYHSLGMWAEYRFWRNRTKHIIDTSKQKYYNDMIKDSKDSKTLWKCIHSLNPSNPSKPHELITTGDHKTTDNKEIANTFNNYFTSCVEKLRHSRAQSNSNFNTLTNYVQMKFLKKRHNKFIIPPVKVSELFAEITKLDVKTSSGSDNIGPKIFKLSAPFIASSLTYILNRMIDTVIESGDDLTSILDKEALVLVNHQSTSDVPILMSSMYPKGVACGSMTWVMDYIFKFTNFGWISYFHEDFFICQGKDGRDEELVKLKKHMLNSYLPTGKKWIVVFPEGGFLYKRRKSSQQYAKKHNFPVLEHVTLPRIGAVKVITDSLYHDTLQNGVKKESLVPAERKLKWVIDITIGYPDRDSLSFPGMMAGIYSPRQIHVHYRAYPITEVPHDSNHLQTWLYDRYIEKEEFLEQYYNNKTSMNDTDKEIRHLPRLSEQEIKEDYHGI</sequence>
<dbReference type="GO" id="GO:0005783">
    <property type="term" value="C:endoplasmic reticulum"/>
    <property type="evidence" value="ECO:0007669"/>
    <property type="project" value="TreeGrafter"/>
</dbReference>
<dbReference type="CDD" id="cd07990">
    <property type="entry name" value="LPLAT_LCLAT1-like"/>
    <property type="match status" value="1"/>
</dbReference>
<dbReference type="GO" id="GO:0016746">
    <property type="term" value="F:acyltransferase activity"/>
    <property type="evidence" value="ECO:0007669"/>
    <property type="project" value="UniProtKB-KW"/>
</dbReference>
<keyword evidence="3 5" id="KW-0012">Acyltransferase</keyword>
<organism evidence="5 6">
    <name type="scientific">Mytilus galloprovincialis</name>
    <name type="common">Mediterranean mussel</name>
    <dbReference type="NCBI Taxonomy" id="29158"/>
    <lineage>
        <taxon>Eukaryota</taxon>
        <taxon>Metazoa</taxon>
        <taxon>Spiralia</taxon>
        <taxon>Lophotrochozoa</taxon>
        <taxon>Mollusca</taxon>
        <taxon>Bivalvia</taxon>
        <taxon>Autobranchia</taxon>
        <taxon>Pteriomorphia</taxon>
        <taxon>Mytilida</taxon>
        <taxon>Mytiloidea</taxon>
        <taxon>Mytilidae</taxon>
        <taxon>Mytilinae</taxon>
        <taxon>Mytilus</taxon>
    </lineage>
</organism>
<protein>
    <submittedName>
        <fullName evidence="5">Lysocardiolipin and lysophospholipid acyltransferase</fullName>
        <ecNumber evidence="5">2.3.1.-</ecNumber>
    </submittedName>
</protein>
<evidence type="ECO:0000256" key="2">
    <source>
        <dbReference type="ARBA" id="ARBA00022679"/>
    </source>
</evidence>
<dbReference type="InterPro" id="IPR002123">
    <property type="entry name" value="Plipid/glycerol_acylTrfase"/>
</dbReference>
<keyword evidence="2 5" id="KW-0808">Transferase</keyword>
<dbReference type="EC" id="2.3.1.-" evidence="5"/>